<organism evidence="1 2">
    <name type="scientific">Sporothrix eucalyptigena</name>
    <dbReference type="NCBI Taxonomy" id="1812306"/>
    <lineage>
        <taxon>Eukaryota</taxon>
        <taxon>Fungi</taxon>
        <taxon>Dikarya</taxon>
        <taxon>Ascomycota</taxon>
        <taxon>Pezizomycotina</taxon>
        <taxon>Sordariomycetes</taxon>
        <taxon>Sordariomycetidae</taxon>
        <taxon>Ophiostomatales</taxon>
        <taxon>Ophiostomataceae</taxon>
        <taxon>Sporothrix</taxon>
    </lineage>
</organism>
<comment type="caution">
    <text evidence="1">The sequence shown here is derived from an EMBL/GenBank/DDBJ whole genome shotgun (WGS) entry which is preliminary data.</text>
</comment>
<name>A0ABP0B944_9PEZI</name>
<evidence type="ECO:0000313" key="1">
    <source>
        <dbReference type="EMBL" id="CAK7216085.1"/>
    </source>
</evidence>
<dbReference type="Proteomes" id="UP001642482">
    <property type="component" value="Unassembled WGS sequence"/>
</dbReference>
<proteinExistence type="predicted"/>
<protein>
    <submittedName>
        <fullName evidence="1">Uncharacterized protein</fullName>
    </submittedName>
</protein>
<keyword evidence="2" id="KW-1185">Reference proteome</keyword>
<accession>A0ABP0B944</accession>
<sequence>MEAHKAADRTGQKRREEALLLNKETAMMSGALTAATTSYQSESSHPHAVAAQIVHLAKRAIRTVGPVEVDRIQWPLFWAVDETGNHLYRYFVLSNPINAHFGAALQAVVCEQSSDGVGGQPGHDRLRDRLECENWAAADHLPSSRHGGMNNV</sequence>
<evidence type="ECO:0000313" key="2">
    <source>
        <dbReference type="Proteomes" id="UP001642482"/>
    </source>
</evidence>
<reference evidence="1 2" key="1">
    <citation type="submission" date="2024-01" db="EMBL/GenBank/DDBJ databases">
        <authorList>
            <person name="Allen C."/>
            <person name="Tagirdzhanova G."/>
        </authorList>
    </citation>
    <scope>NUCLEOTIDE SEQUENCE [LARGE SCALE GENOMIC DNA]</scope>
</reference>
<dbReference type="EMBL" id="CAWUHD010000019">
    <property type="protein sequence ID" value="CAK7216085.1"/>
    <property type="molecule type" value="Genomic_DNA"/>
</dbReference>
<gene>
    <name evidence="1" type="ORF">SEUCBS140593_002751</name>
</gene>